<dbReference type="GO" id="GO:0016887">
    <property type="term" value="F:ATP hydrolysis activity"/>
    <property type="evidence" value="ECO:0007669"/>
    <property type="project" value="InterPro"/>
</dbReference>
<evidence type="ECO:0000256" key="3">
    <source>
        <dbReference type="ARBA" id="ARBA00022840"/>
    </source>
</evidence>
<keyword evidence="2" id="KW-0547">Nucleotide-binding</keyword>
<proteinExistence type="predicted"/>
<dbReference type="AlphaFoldDB" id="A0A6H1NXT4"/>
<dbReference type="InterPro" id="IPR003593">
    <property type="entry name" value="AAA+_ATPase"/>
</dbReference>
<dbReference type="PANTHER" id="PTHR42711">
    <property type="entry name" value="ABC TRANSPORTER ATP-BINDING PROTEIN"/>
    <property type="match status" value="1"/>
</dbReference>
<gene>
    <name evidence="5" type="ORF">HFZ78_04725</name>
</gene>
<organism evidence="5 6">
    <name type="scientific">Priestia megaterium</name>
    <name type="common">Bacillus megaterium</name>
    <dbReference type="NCBI Taxonomy" id="1404"/>
    <lineage>
        <taxon>Bacteria</taxon>
        <taxon>Bacillati</taxon>
        <taxon>Bacillota</taxon>
        <taxon>Bacilli</taxon>
        <taxon>Bacillales</taxon>
        <taxon>Bacillaceae</taxon>
        <taxon>Priestia</taxon>
    </lineage>
</organism>
<dbReference type="GO" id="GO:0005524">
    <property type="term" value="F:ATP binding"/>
    <property type="evidence" value="ECO:0007669"/>
    <property type="project" value="UniProtKB-KW"/>
</dbReference>
<dbReference type="InterPro" id="IPR050763">
    <property type="entry name" value="ABC_transporter_ATP-binding"/>
</dbReference>
<evidence type="ECO:0000256" key="2">
    <source>
        <dbReference type="ARBA" id="ARBA00022741"/>
    </source>
</evidence>
<keyword evidence="3 5" id="KW-0067">ATP-binding</keyword>
<dbReference type="Proteomes" id="UP000501868">
    <property type="component" value="Chromosome"/>
</dbReference>
<feature type="domain" description="ABC transporter" evidence="4">
    <location>
        <begin position="2"/>
        <end position="255"/>
    </location>
</feature>
<sequence length="325" mass="36582">MIHLQGISKSFKVAQRQTGLRQAAKSLFYREHTVVDALKDLSFSINPGEIVGYIGPNGAGKSTTIKIMSGILVPNTGNCTIMGYTPWKDRVHYVQNIGVVFGQRSQLWWDVPVIDSFELLKDIYKVPQQEYQTTINLLIETLELQNIINSPVRQLSLGQRMRCEIAASLLHNPKILFLDEPTIGLDAASKIAVRQFIKTINKEKGVTVILTTHDMNDIEALADRVLLIGKGSLLYDGGLEELRRKFGSQKTITADFRKNEHPIEIAHATVLSWSPERVILSIDTEQVNTSEIITQLSDKLELIDISIVSQPIEETILQLYKEYKI</sequence>
<dbReference type="SMART" id="SM00382">
    <property type="entry name" value="AAA"/>
    <property type="match status" value="1"/>
</dbReference>
<dbReference type="PROSITE" id="PS50893">
    <property type="entry name" value="ABC_TRANSPORTER_2"/>
    <property type="match status" value="1"/>
</dbReference>
<dbReference type="EMBL" id="CP051128">
    <property type="protein sequence ID" value="QIZ06124.1"/>
    <property type="molecule type" value="Genomic_DNA"/>
</dbReference>
<dbReference type="SUPFAM" id="SSF52540">
    <property type="entry name" value="P-loop containing nucleoside triphosphate hydrolases"/>
    <property type="match status" value="1"/>
</dbReference>
<keyword evidence="1" id="KW-0813">Transport</keyword>
<evidence type="ECO:0000313" key="6">
    <source>
        <dbReference type="Proteomes" id="UP000501868"/>
    </source>
</evidence>
<protein>
    <submittedName>
        <fullName evidence="5">ATP-binding cassette domain-containing protein</fullName>
    </submittedName>
</protein>
<reference evidence="5 6" key="2">
    <citation type="submission" date="2020-04" db="EMBL/GenBank/DDBJ databases">
        <authorList>
            <person name="Fomenkov A."/>
            <person name="Anton B.P."/>
            <person name="Roberts R.J."/>
        </authorList>
    </citation>
    <scope>NUCLEOTIDE SEQUENCE [LARGE SCALE GENOMIC DNA]</scope>
    <source>
        <strain evidence="5 6">S2</strain>
    </source>
</reference>
<evidence type="ECO:0000313" key="5">
    <source>
        <dbReference type="EMBL" id="QIZ06124.1"/>
    </source>
</evidence>
<dbReference type="InterPro" id="IPR003439">
    <property type="entry name" value="ABC_transporter-like_ATP-bd"/>
</dbReference>
<dbReference type="Pfam" id="PF00005">
    <property type="entry name" value="ABC_tran"/>
    <property type="match status" value="1"/>
</dbReference>
<dbReference type="Gene3D" id="3.40.50.300">
    <property type="entry name" value="P-loop containing nucleotide triphosphate hydrolases"/>
    <property type="match status" value="1"/>
</dbReference>
<accession>A0A6H1NXT4</accession>
<evidence type="ECO:0000259" key="4">
    <source>
        <dbReference type="PROSITE" id="PS50893"/>
    </source>
</evidence>
<dbReference type="PANTHER" id="PTHR42711:SF1">
    <property type="entry name" value="ABC-TRANSPORT PROTEIN, ATP-BINDING COMPONENT"/>
    <property type="match status" value="1"/>
</dbReference>
<reference evidence="5 6" key="1">
    <citation type="submission" date="2020-04" db="EMBL/GenBank/DDBJ databases">
        <title>Genome-Wide Identification of 5-Methylcytosine Sites in Bacterial Genomes By High-Throughput Sequencing of MspJI Restriction Fragments.</title>
        <authorList>
            <person name="Wu V."/>
        </authorList>
    </citation>
    <scope>NUCLEOTIDE SEQUENCE [LARGE SCALE GENOMIC DNA]</scope>
    <source>
        <strain evidence="5 6">S2</strain>
    </source>
</reference>
<dbReference type="InterPro" id="IPR027417">
    <property type="entry name" value="P-loop_NTPase"/>
</dbReference>
<evidence type="ECO:0000256" key="1">
    <source>
        <dbReference type="ARBA" id="ARBA00022448"/>
    </source>
</evidence>
<name>A0A6H1NXT4_PRIMG</name>